<accession>A0A0M0JV37</accession>
<feature type="transmembrane region" description="Helical" evidence="16">
    <location>
        <begin position="559"/>
        <end position="584"/>
    </location>
</feature>
<feature type="domain" description="EF-hand" evidence="17">
    <location>
        <begin position="1522"/>
        <end position="1557"/>
    </location>
</feature>
<evidence type="ECO:0000313" key="18">
    <source>
        <dbReference type="EMBL" id="KOO30405.1"/>
    </source>
</evidence>
<keyword evidence="10 16" id="KW-0472">Membrane</keyword>
<evidence type="ECO:0000256" key="16">
    <source>
        <dbReference type="SAM" id="Phobius"/>
    </source>
</evidence>
<dbReference type="GO" id="GO:0022843">
    <property type="term" value="F:voltage-gated monoatomic cation channel activity"/>
    <property type="evidence" value="ECO:0007669"/>
    <property type="project" value="UniProtKB-ARBA"/>
</dbReference>
<dbReference type="FunFam" id="1.10.287.70:FF:000093">
    <property type="entry name" value="Calcium channel subunit Cch1"/>
    <property type="match status" value="1"/>
</dbReference>
<evidence type="ECO:0000256" key="12">
    <source>
        <dbReference type="ARBA" id="ARBA00023303"/>
    </source>
</evidence>
<keyword evidence="8 16" id="KW-1133">Transmembrane helix</keyword>
<evidence type="ECO:0000256" key="15">
    <source>
        <dbReference type="SAM" id="MobiDB-lite"/>
    </source>
</evidence>
<feature type="transmembrane region" description="Helical" evidence="16">
    <location>
        <begin position="847"/>
        <end position="868"/>
    </location>
</feature>
<keyword evidence="11" id="KW-0325">Glycoprotein</keyword>
<dbReference type="InterPro" id="IPR002048">
    <property type="entry name" value="EF_hand_dom"/>
</dbReference>
<reference evidence="19" key="1">
    <citation type="journal article" date="2015" name="PLoS Genet.">
        <title>Genome Sequence and Transcriptome Analyses of Chrysochromulina tobin: Metabolic Tools for Enhanced Algal Fitness in the Prominent Order Prymnesiales (Haptophyceae).</title>
        <authorList>
            <person name="Hovde B.T."/>
            <person name="Deodato C.R."/>
            <person name="Hunsperger H.M."/>
            <person name="Ryken S.A."/>
            <person name="Yost W."/>
            <person name="Jha R.K."/>
            <person name="Patterson J."/>
            <person name="Monnat R.J. Jr."/>
            <person name="Barlow S.B."/>
            <person name="Starkenburg S.R."/>
            <person name="Cattolico R.A."/>
        </authorList>
    </citation>
    <scope>NUCLEOTIDE SEQUENCE</scope>
    <source>
        <strain evidence="19">CCMP291</strain>
    </source>
</reference>
<evidence type="ECO:0000256" key="2">
    <source>
        <dbReference type="ARBA" id="ARBA00022448"/>
    </source>
</evidence>
<keyword evidence="9" id="KW-0406">Ion transport</keyword>
<keyword evidence="3" id="KW-1003">Cell membrane</keyword>
<feature type="transmembrane region" description="Helical" evidence="16">
    <location>
        <begin position="1304"/>
        <end position="1323"/>
    </location>
</feature>
<keyword evidence="6" id="KW-0106">Calcium</keyword>
<comment type="caution">
    <text evidence="18">The sequence shown here is derived from an EMBL/GenBank/DDBJ whole genome shotgun (WGS) entry which is preliminary data.</text>
</comment>
<feature type="compositionally biased region" description="Low complexity" evidence="15">
    <location>
        <begin position="1685"/>
        <end position="1699"/>
    </location>
</feature>
<sequence length="1725" mass="190498">MGQTTRSEWEKDMKEHRELLRNVIEEHREGRDGGVMDWSDIAAELAFEEEKVYPPVSMLASSNPPSVVKGKSGWIYHSTSLGCLRPYHLPRRLAINVVESAVFDPFILLTIMVNCTTMAWASPMDPPGTQKQDILAVLEWVYLYIFTFELCTKVIAYGFLFHKHSYLRDAWCQLDFVVVSLAWLPILFPSVFGNMSAVRSVRALRPLRALRRVPGMPVLVGSILQSMPALGNVGALAGFIFLVFGIVGMELFKGILHYRCALPGVPEDAHGIPASPFERMLAEVDAPALVTSALGNAATSAGAALAAASLPAFKQLLVSPTEALAAPVTAMEAMHLARRQLKGGGGGVTSMNPQGSFDTGTLCFADPSVCEEDGTTCFYFQENPDGGTISFDNVAAAMIPIIQSITFDTWTGPMFDVMLAYHYDAWIYFIGIAVIGGMFVVNLFLAVIFDEFMRAQASNDAEKEINERAPKGDPTFDVNQEETTALIKAGRAMSDGTEKAGPGCCDCTPTGGCRLALKELMTGKTMGDISTGFVVFNLVVMCMPYAGQPESWENLTEGLSSFITWVFIVEMFFKIIALGCKGYWSDSWNLLDGIIVSLSIGEMLITILLADTGINISFLRMLRLLRLLRLLKAWPGLYKIVMSFVKAVPQISNLFVLMFLMMFIFSLLGMQIFGATGVSENSRWHFDYFFTAMLTVFGIFTGGWVDAFQVCAAINGVLLTSAFFIPGLIIGFFIIMNLFVAILLEAFADEEEEEEEAPEEEGAEPEPEPEPVVVEVAPEPVPLEGVSLFCLGPENGFRNGARWLVEHPSFDTFIVILIIISSISLAIDVPRVPDDSELKVYLKNANYVFTFFFVIEMTLKIISYDFLFAPNAYLKSGWNILDFCIVIISILSFFADVVPAFGQLKSLRILRVLRPLRLLQRNPGMKLIIGSLIKTLPSVVEVMAVVGVFHIVFAIMGMQLFAGRFGSCTDEEITTRAECVPAEGEIRRALFNAPALAPPLAAAAPQYVAPGLAFDVAAFNAYAYDDAEVPAPFVTATPSAAPLIDEPALEAHMLASSQPLQPAAIESAADKAARLDLARRRHERRVLMSTREYRDERDKRMKARAAAEEGGEEFVAARRLGEDDLPTEWLNPAFGSFDDFKSAMLVLYVSSTGDGWEEFMFAGMDATGVDMAPVRNDFSPMSIYFLIWMLVGNFVCLNLFVGAIVDNFTRIKQESDGSATMTPEQQQWVAALKETMSNTAVKAPREPKWAPRKAVFHLVRSKDFDITVISVIILNVLAMACNFHRIEETSFYSFYTQGMMFFTYFYYCEFVLKFFGLGCAYFGDTWNRFDFFLVCVSFADQNFSELLATYLPVPPTMLRILRVLRVLRILRLLRNLKGLRDLVMTLVFSIPALANVGSLLGLVIFMYAVLAMNIFTYVQHGENLSDERNFETFISSCLLLFQCLTGDSWSALMSDAMISEERGCDPHPADGSPSDCGSWLALPFFISFLVIGTFVMLNLVVAVILENFTSLGNVNPDLVSPDDITDFKEAWAKYDPDANGQIPAKVLPELVLALAPPLGISGTKEGTSASKAYRFCLSLGLTQDKGEIAFRQTLDALINKNYANKQVRVAKGQDSPPAVREMLMMRQQTISNVDVSNITPGGLKGPLSARRFEMSRILAEELLRMFIKRKREHWEENPTAHPSYRKGGPDAAAAAAGKAPPKPAPHARAQARAHTRARQGGGRPC</sequence>
<keyword evidence="2" id="KW-0813">Transport</keyword>
<dbReference type="Gene3D" id="1.20.120.350">
    <property type="entry name" value="Voltage-gated potassium channels. Chain C"/>
    <property type="match status" value="4"/>
</dbReference>
<evidence type="ECO:0000256" key="7">
    <source>
        <dbReference type="ARBA" id="ARBA00022882"/>
    </source>
</evidence>
<keyword evidence="12 18" id="KW-0407">Ion channel</keyword>
<keyword evidence="4 16" id="KW-0812">Transmembrane</keyword>
<evidence type="ECO:0000256" key="5">
    <source>
        <dbReference type="ARBA" id="ARBA00022737"/>
    </source>
</evidence>
<evidence type="ECO:0000259" key="17">
    <source>
        <dbReference type="PROSITE" id="PS50222"/>
    </source>
</evidence>
<keyword evidence="7" id="KW-0851">Voltage-gated channel</keyword>
<organism evidence="18 19">
    <name type="scientific">Chrysochromulina tobinii</name>
    <dbReference type="NCBI Taxonomy" id="1460289"/>
    <lineage>
        <taxon>Eukaryota</taxon>
        <taxon>Haptista</taxon>
        <taxon>Haptophyta</taxon>
        <taxon>Prymnesiophyceae</taxon>
        <taxon>Prymnesiales</taxon>
        <taxon>Chrysochromulinaceae</taxon>
        <taxon>Chrysochromulina</taxon>
    </lineage>
</organism>
<dbReference type="Pfam" id="PF00520">
    <property type="entry name" value="Ion_trans"/>
    <property type="match status" value="4"/>
</dbReference>
<gene>
    <name evidence="18" type="ORF">Ctob_008570</name>
</gene>
<evidence type="ECO:0000256" key="13">
    <source>
        <dbReference type="ARBA" id="ARBA00061395"/>
    </source>
</evidence>
<dbReference type="InterPro" id="IPR031649">
    <property type="entry name" value="GPHH_dom"/>
</dbReference>
<dbReference type="Gene3D" id="1.10.287.70">
    <property type="match status" value="4"/>
</dbReference>
<dbReference type="SUPFAM" id="SSF81324">
    <property type="entry name" value="Voltage-gated potassium channels"/>
    <property type="match status" value="4"/>
</dbReference>
<feature type="transmembrane region" description="Helical" evidence="16">
    <location>
        <begin position="1266"/>
        <end position="1283"/>
    </location>
</feature>
<comment type="similarity">
    <text evidence="13">Belongs to the calcium channel alpha-1 subunit (TC 1.A.1.11) family.</text>
</comment>
<feature type="transmembrane region" description="Helical" evidence="16">
    <location>
        <begin position="1382"/>
        <end position="1410"/>
    </location>
</feature>
<dbReference type="GO" id="GO:0005509">
    <property type="term" value="F:calcium ion binding"/>
    <property type="evidence" value="ECO:0007669"/>
    <property type="project" value="InterPro"/>
</dbReference>
<evidence type="ECO:0000256" key="6">
    <source>
        <dbReference type="ARBA" id="ARBA00022837"/>
    </source>
</evidence>
<evidence type="ECO:0000256" key="4">
    <source>
        <dbReference type="ARBA" id="ARBA00022692"/>
    </source>
</evidence>
<evidence type="ECO:0000256" key="1">
    <source>
        <dbReference type="ARBA" id="ARBA00004651"/>
    </source>
</evidence>
<dbReference type="InterPro" id="IPR043203">
    <property type="entry name" value="VGCC_Ca_Na"/>
</dbReference>
<dbReference type="Gene3D" id="1.10.238.10">
    <property type="entry name" value="EF-hand"/>
    <property type="match status" value="1"/>
</dbReference>
<comment type="subcellular location">
    <subcellularLocation>
        <location evidence="1">Cell membrane</location>
        <topology evidence="1">Multi-pass membrane protein</topology>
    </subcellularLocation>
</comment>
<evidence type="ECO:0000313" key="19">
    <source>
        <dbReference type="Proteomes" id="UP000037460"/>
    </source>
</evidence>
<keyword evidence="5" id="KW-0677">Repeat</keyword>
<feature type="transmembrane region" description="Helical" evidence="16">
    <location>
        <begin position="880"/>
        <end position="901"/>
    </location>
</feature>
<dbReference type="EMBL" id="JWZX01002233">
    <property type="protein sequence ID" value="KOO30405.1"/>
    <property type="molecule type" value="Genomic_DNA"/>
</dbReference>
<dbReference type="OrthoDB" id="431720at2759"/>
<dbReference type="Proteomes" id="UP000037460">
    <property type="component" value="Unassembled WGS sequence"/>
</dbReference>
<evidence type="ECO:0000256" key="9">
    <source>
        <dbReference type="ARBA" id="ARBA00023065"/>
    </source>
</evidence>
<evidence type="ECO:0000256" key="10">
    <source>
        <dbReference type="ARBA" id="ARBA00023136"/>
    </source>
</evidence>
<feature type="region of interest" description="Disordered" evidence="15">
    <location>
        <begin position="1674"/>
        <end position="1725"/>
    </location>
</feature>
<proteinExistence type="inferred from homology"/>
<dbReference type="PANTHER" id="PTHR10037:SF62">
    <property type="entry name" value="SODIUM CHANNEL PROTEIN 60E"/>
    <property type="match status" value="1"/>
</dbReference>
<feature type="transmembrane region" description="Helical" evidence="16">
    <location>
        <begin position="717"/>
        <end position="744"/>
    </location>
</feature>
<dbReference type="InterPro" id="IPR005821">
    <property type="entry name" value="Ion_trans_dom"/>
</dbReference>
<feature type="transmembrane region" description="Helical" evidence="16">
    <location>
        <begin position="529"/>
        <end position="547"/>
    </location>
</feature>
<keyword evidence="19" id="KW-1185">Reference proteome</keyword>
<evidence type="ECO:0000256" key="11">
    <source>
        <dbReference type="ARBA" id="ARBA00023180"/>
    </source>
</evidence>
<feature type="transmembrane region" description="Helical" evidence="16">
    <location>
        <begin position="654"/>
        <end position="674"/>
    </location>
</feature>
<dbReference type="FunFam" id="1.20.120.350:FF:000009">
    <property type="entry name" value="Voltage-dependent T-type calcium channel subunit alpha"/>
    <property type="match status" value="2"/>
</dbReference>
<dbReference type="InterPro" id="IPR027359">
    <property type="entry name" value="Volt_channel_dom_sf"/>
</dbReference>
<dbReference type="GO" id="GO:0005248">
    <property type="term" value="F:voltage-gated sodium channel activity"/>
    <property type="evidence" value="ECO:0007669"/>
    <property type="project" value="TreeGrafter"/>
</dbReference>
<evidence type="ECO:0000256" key="14">
    <source>
        <dbReference type="ARBA" id="ARBA00067459"/>
    </source>
</evidence>
<feature type="transmembrane region" description="Helical" evidence="16">
    <location>
        <begin position="1183"/>
        <end position="1205"/>
    </location>
</feature>
<feature type="transmembrane region" description="Helical" evidence="16">
    <location>
        <begin position="686"/>
        <end position="705"/>
    </location>
</feature>
<feature type="transmembrane region" description="Helical" evidence="16">
    <location>
        <begin position="425"/>
        <end position="449"/>
    </location>
</feature>
<feature type="transmembrane region" description="Helical" evidence="16">
    <location>
        <begin position="942"/>
        <end position="962"/>
    </location>
</feature>
<evidence type="ECO:0000256" key="3">
    <source>
        <dbReference type="ARBA" id="ARBA00022475"/>
    </source>
</evidence>
<feature type="transmembrane region" description="Helical" evidence="16">
    <location>
        <begin position="174"/>
        <end position="192"/>
    </location>
</feature>
<evidence type="ECO:0000256" key="8">
    <source>
        <dbReference type="ARBA" id="ARBA00022989"/>
    </source>
</evidence>
<protein>
    <recommendedName>
        <fullName evidence="14">Calcium-channel protein CCH1</fullName>
    </recommendedName>
</protein>
<dbReference type="PANTHER" id="PTHR10037">
    <property type="entry name" value="VOLTAGE-GATED CATION CHANNEL CALCIUM AND SODIUM"/>
    <property type="match status" value="1"/>
</dbReference>
<feature type="transmembrane region" description="Helical" evidence="16">
    <location>
        <begin position="808"/>
        <end position="827"/>
    </location>
</feature>
<feature type="transmembrane region" description="Helical" evidence="16">
    <location>
        <begin position="229"/>
        <end position="249"/>
    </location>
</feature>
<dbReference type="GO" id="GO:0001518">
    <property type="term" value="C:voltage-gated sodium channel complex"/>
    <property type="evidence" value="ECO:0007669"/>
    <property type="project" value="TreeGrafter"/>
</dbReference>
<name>A0A0M0JV37_9EUKA</name>
<feature type="transmembrane region" description="Helical" evidence="16">
    <location>
        <begin position="141"/>
        <end position="162"/>
    </location>
</feature>
<dbReference type="Pfam" id="PF16905">
    <property type="entry name" value="GPHH"/>
    <property type="match status" value="1"/>
</dbReference>
<dbReference type="PROSITE" id="PS50222">
    <property type="entry name" value="EF_HAND_2"/>
    <property type="match status" value="1"/>
</dbReference>
<feature type="transmembrane region" description="Helical" evidence="16">
    <location>
        <begin position="1480"/>
        <end position="1505"/>
    </location>
</feature>